<evidence type="ECO:0000313" key="3">
    <source>
        <dbReference type="Proteomes" id="UP000009319"/>
    </source>
</evidence>
<evidence type="ECO:0000313" key="2">
    <source>
        <dbReference type="EMBL" id="CCM74524.1"/>
    </source>
</evidence>
<dbReference type="Pfam" id="PF06719">
    <property type="entry name" value="AraC_N"/>
    <property type="match status" value="1"/>
</dbReference>
<dbReference type="HOGENOM" id="CLU_1814280_0_0_5"/>
<gene>
    <name evidence="2" type="ORF">BN77_1658</name>
</gene>
<dbReference type="InterPro" id="IPR009594">
    <property type="entry name" value="Tscrpt_reg_HTH_AraC_N"/>
</dbReference>
<name>K0PXF3_9HYPH</name>
<dbReference type="eggNOG" id="COG4977">
    <property type="taxonomic scope" value="Bacteria"/>
</dbReference>
<protein>
    <recommendedName>
        <fullName evidence="1">Transcription regulator HTH AraC N-terminal domain-containing protein</fullName>
    </recommendedName>
</protein>
<comment type="caution">
    <text evidence="2">The sequence shown here is derived from an EMBL/GenBank/DDBJ whole genome shotgun (WGS) entry which is preliminary data.</text>
</comment>
<accession>K0PXF3</accession>
<evidence type="ECO:0000259" key="1">
    <source>
        <dbReference type="Pfam" id="PF06719"/>
    </source>
</evidence>
<dbReference type="Proteomes" id="UP000009319">
    <property type="component" value="Unassembled WGS sequence"/>
</dbReference>
<feature type="domain" description="Transcription regulator HTH AraC N-terminal" evidence="1">
    <location>
        <begin position="53"/>
        <end position="121"/>
    </location>
</feature>
<sequence>MRISGKPRRSEDWARLPLSLQRPSAVGRDSEDFQVSISCCRRSILSETSLRGAVFVLEGRKQGMPEGEVHRYDEEHYLASVPIPFRSVASAERPLLAIFVEFDMPLAAEIASEIERRSRRPRRKVSYPAGWNPISRTCCCVC</sequence>
<keyword evidence="3" id="KW-1185">Reference proteome</keyword>
<dbReference type="AlphaFoldDB" id="K0PXF3"/>
<proteinExistence type="predicted"/>
<dbReference type="EMBL" id="CANI01000006">
    <property type="protein sequence ID" value="CCM74524.1"/>
    <property type="molecule type" value="Genomic_DNA"/>
</dbReference>
<dbReference type="STRING" id="1211777.BN77_1658"/>
<organism evidence="2 3">
    <name type="scientific">Rhizobium mesoamericanum STM3625</name>
    <dbReference type="NCBI Taxonomy" id="1211777"/>
    <lineage>
        <taxon>Bacteria</taxon>
        <taxon>Pseudomonadati</taxon>
        <taxon>Pseudomonadota</taxon>
        <taxon>Alphaproteobacteria</taxon>
        <taxon>Hyphomicrobiales</taxon>
        <taxon>Rhizobiaceae</taxon>
        <taxon>Rhizobium/Agrobacterium group</taxon>
        <taxon>Rhizobium</taxon>
    </lineage>
</organism>
<reference evidence="2 3" key="1">
    <citation type="journal article" date="2013" name="Genome Announc.">
        <title>Draft Genome Sequence of Rhizobium mesoamericanum STM3625, a Nitrogen-Fixing Symbiont of Mimosa pudica Isolated in French Guiana (South America).</title>
        <authorList>
            <person name="Moulin L."/>
            <person name="Mornico D."/>
            <person name="Melkonian R."/>
            <person name="Klonowska A."/>
        </authorList>
    </citation>
    <scope>NUCLEOTIDE SEQUENCE [LARGE SCALE GENOMIC DNA]</scope>
    <source>
        <strain evidence="2 3">STM3625</strain>
    </source>
</reference>